<dbReference type="AlphaFoldDB" id="A0AAJ1JIE6"/>
<evidence type="ECO:0000256" key="1">
    <source>
        <dbReference type="ARBA" id="ARBA00022785"/>
    </source>
</evidence>
<organism evidence="2 3">
    <name type="scientific">Xenorhabdus bovienii</name>
    <name type="common">Xenorhabdus nematophila subsp. bovienii</name>
    <dbReference type="NCBI Taxonomy" id="40576"/>
    <lineage>
        <taxon>Bacteria</taxon>
        <taxon>Pseudomonadati</taxon>
        <taxon>Pseudomonadota</taxon>
        <taxon>Gammaproteobacteria</taxon>
        <taxon>Enterobacterales</taxon>
        <taxon>Morganellaceae</taxon>
        <taxon>Xenorhabdus</taxon>
    </lineage>
</organism>
<dbReference type="Gene3D" id="3.40.50.620">
    <property type="entry name" value="HUPs"/>
    <property type="match status" value="1"/>
</dbReference>
<dbReference type="EC" id="6.3.4.20" evidence="2"/>
<feature type="non-terminal residue" evidence="2">
    <location>
        <position position="1"/>
    </location>
</feature>
<gene>
    <name evidence="2" type="ORF">KKJ01_22290</name>
</gene>
<dbReference type="Proteomes" id="UP001222434">
    <property type="component" value="Unassembled WGS sequence"/>
</dbReference>
<dbReference type="Pfam" id="PF06508">
    <property type="entry name" value="QueC"/>
    <property type="match status" value="1"/>
</dbReference>
<dbReference type="GO" id="GO:0016874">
    <property type="term" value="F:ligase activity"/>
    <property type="evidence" value="ECO:0007669"/>
    <property type="project" value="UniProtKB-KW"/>
</dbReference>
<sequence>DFVRNQTLTCYNGIQGDGCGECAACHLRTKGLTNYLTNIQSIMADMKSKTHLR</sequence>
<protein>
    <submittedName>
        <fullName evidence="2">7-cyano-7-deazaguanine synthase</fullName>
        <ecNumber evidence="2">6.3.4.20</ecNumber>
    </submittedName>
</protein>
<keyword evidence="1" id="KW-0671">Queuosine biosynthesis</keyword>
<evidence type="ECO:0000313" key="2">
    <source>
        <dbReference type="EMBL" id="MDE1480813.1"/>
    </source>
</evidence>
<dbReference type="InterPro" id="IPR018317">
    <property type="entry name" value="QueC"/>
</dbReference>
<proteinExistence type="predicted"/>
<dbReference type="GO" id="GO:0008616">
    <property type="term" value="P:tRNA queuosine(34) biosynthetic process"/>
    <property type="evidence" value="ECO:0007669"/>
    <property type="project" value="UniProtKB-KW"/>
</dbReference>
<dbReference type="RefSeq" id="WP_274714140.1">
    <property type="nucleotide sequence ID" value="NZ_JAILSO010000333.1"/>
</dbReference>
<accession>A0AAJ1JIE6</accession>
<keyword evidence="2" id="KW-0436">Ligase</keyword>
<reference evidence="2" key="1">
    <citation type="submission" date="2021-08" db="EMBL/GenBank/DDBJ databases">
        <authorList>
            <person name="Papudeshi B."/>
            <person name="Bashey-Visser F."/>
        </authorList>
    </citation>
    <scope>NUCLEOTIDE SEQUENCE</scope>
    <source>
        <strain evidence="2">MC_266_E_2016</strain>
    </source>
</reference>
<dbReference type="InterPro" id="IPR014729">
    <property type="entry name" value="Rossmann-like_a/b/a_fold"/>
</dbReference>
<comment type="caution">
    <text evidence="2">The sequence shown here is derived from an EMBL/GenBank/DDBJ whole genome shotgun (WGS) entry which is preliminary data.</text>
</comment>
<name>A0AAJ1JIE6_XENBV</name>
<reference evidence="2" key="2">
    <citation type="journal article" date="2022" name="J. Evol. Biol.">
        <title>Pre- and post-association barriers to host switching in sympatric mutualists.</title>
        <authorList>
            <person name="Dinges Z.M."/>
            <person name="Phillips R.K."/>
            <person name="Lively C.M."/>
            <person name="Bashey F."/>
        </authorList>
    </citation>
    <scope>NUCLEOTIDE SEQUENCE</scope>
    <source>
        <strain evidence="2">MC_266_E_2016</strain>
    </source>
</reference>
<evidence type="ECO:0000313" key="3">
    <source>
        <dbReference type="Proteomes" id="UP001222434"/>
    </source>
</evidence>
<dbReference type="EMBL" id="JAILSO010000333">
    <property type="protein sequence ID" value="MDE1480813.1"/>
    <property type="molecule type" value="Genomic_DNA"/>
</dbReference>